<organism evidence="1 2">
    <name type="scientific">Silvanigrella aquatica</name>
    <dbReference type="NCBI Taxonomy" id="1915309"/>
    <lineage>
        <taxon>Bacteria</taxon>
        <taxon>Pseudomonadati</taxon>
        <taxon>Bdellovibrionota</taxon>
        <taxon>Oligoflexia</taxon>
        <taxon>Silvanigrellales</taxon>
        <taxon>Silvanigrellaceae</taxon>
        <taxon>Silvanigrella</taxon>
    </lineage>
</organism>
<reference evidence="1 2" key="1">
    <citation type="submission" date="2016-10" db="EMBL/GenBank/DDBJ databases">
        <title>Silvanigrella aquatica sp. nov., isolated from a freshwater lake located in the Black Forest, Germany, description of Silvanigrellaceae fam. nov., Silvanigrellales ord. nov., reclassification of the order Bdellovibrionales in the class Oligoflexia, reclassification of the families Bacteriovoracaceae and Halobacteriovoraceae in the new order Bacteriovoracales ord. nov., and reclassification of the family Pseudobacteriovoracaceae in the order Oligoflexiales.</title>
        <authorList>
            <person name="Hahn M.W."/>
            <person name="Schmidt J."/>
            <person name="Koll U."/>
            <person name="Rohde M."/>
            <person name="Verbag S."/>
            <person name="Pitt A."/>
            <person name="Nakai R."/>
            <person name="Naganuma T."/>
            <person name="Lang E."/>
        </authorList>
    </citation>
    <scope>NUCLEOTIDE SEQUENCE [LARGE SCALE GENOMIC DNA]</scope>
    <source>
        <strain evidence="1 2">MWH-Nonnen-W8red</strain>
    </source>
</reference>
<dbReference type="STRING" id="1915309.AXG55_12605"/>
<dbReference type="Proteomes" id="UP000184731">
    <property type="component" value="Chromosome"/>
</dbReference>
<accession>A0A1L4D3B1</accession>
<evidence type="ECO:0000313" key="1">
    <source>
        <dbReference type="EMBL" id="APJ04696.1"/>
    </source>
</evidence>
<proteinExistence type="predicted"/>
<dbReference type="EMBL" id="CP017834">
    <property type="protein sequence ID" value="APJ04696.1"/>
    <property type="molecule type" value="Genomic_DNA"/>
</dbReference>
<evidence type="ECO:0000313" key="2">
    <source>
        <dbReference type="Proteomes" id="UP000184731"/>
    </source>
</evidence>
<dbReference type="OrthoDB" id="5875472at2"/>
<sequence>MILIKYILFLICLNLICINSVFSLDKTYVICSNKTQNWYWLKDENNNYIQVLGKWEEWKYEINNHYAIFKYFIPENSYNKLLELSQKCIESYGIDYLSPQPSDNYSSRWSLFAINKDLILSGIVITDFEPTIRIDDSMIIRHSSYGNIFSLRKNNTLNFLKNDLIINYFKRFY</sequence>
<dbReference type="KEGG" id="saqi:AXG55_12605"/>
<protein>
    <submittedName>
        <fullName evidence="1">Uncharacterized protein</fullName>
    </submittedName>
</protein>
<keyword evidence="2" id="KW-1185">Reference proteome</keyword>
<dbReference type="AlphaFoldDB" id="A0A1L4D3B1"/>
<dbReference type="RefSeq" id="WP_148698451.1">
    <property type="nucleotide sequence ID" value="NZ_CP017834.1"/>
</dbReference>
<gene>
    <name evidence="1" type="ORF">AXG55_12605</name>
</gene>
<name>A0A1L4D3B1_9BACT</name>